<dbReference type="EMBL" id="KV441565">
    <property type="protein sequence ID" value="OAF98610.1"/>
    <property type="molecule type" value="Genomic_DNA"/>
</dbReference>
<dbReference type="STRING" id="1460663.A0A177BUF7"/>
<proteinExistence type="predicted"/>
<gene>
    <name evidence="1" type="ORF">CC84DRAFT_1049810</name>
</gene>
<accession>A0A177BUF7</accession>
<sequence>MKDARELFPWQGNQKILASEFWASLDGQDESCQMEALLRVLAAFIFHKHNGFVFTSGLIHFTAILGIDADAGRLRPAKHYSYLLAGVVYCVRVLGAEVLLPASQRDRQADNELAAFLTKRREFLADGSYSPISEILSLLAFSKHIAFNDGNAGAALWSQDKKILYYRGKP</sequence>
<dbReference type="AlphaFoldDB" id="A0A177BUF7"/>
<protein>
    <submittedName>
        <fullName evidence="1">Uncharacterized protein</fullName>
    </submittedName>
</protein>
<dbReference type="InParanoid" id="A0A177BUF7"/>
<name>A0A177BUF7_9PLEO</name>
<evidence type="ECO:0000313" key="1">
    <source>
        <dbReference type="EMBL" id="OAF98610.1"/>
    </source>
</evidence>
<dbReference type="GeneID" id="28756945"/>
<dbReference type="OrthoDB" id="3943268at2759"/>
<dbReference type="RefSeq" id="XP_018028976.1">
    <property type="nucleotide sequence ID" value="XM_018173459.1"/>
</dbReference>
<feature type="non-terminal residue" evidence="1">
    <location>
        <position position="170"/>
    </location>
</feature>
<evidence type="ECO:0000313" key="2">
    <source>
        <dbReference type="Proteomes" id="UP000077069"/>
    </source>
</evidence>
<keyword evidence="2" id="KW-1185">Reference proteome</keyword>
<dbReference type="Proteomes" id="UP000077069">
    <property type="component" value="Unassembled WGS sequence"/>
</dbReference>
<organism evidence="1 2">
    <name type="scientific">Paraphaeosphaeria sporulosa</name>
    <dbReference type="NCBI Taxonomy" id="1460663"/>
    <lineage>
        <taxon>Eukaryota</taxon>
        <taxon>Fungi</taxon>
        <taxon>Dikarya</taxon>
        <taxon>Ascomycota</taxon>
        <taxon>Pezizomycotina</taxon>
        <taxon>Dothideomycetes</taxon>
        <taxon>Pleosporomycetidae</taxon>
        <taxon>Pleosporales</taxon>
        <taxon>Massarineae</taxon>
        <taxon>Didymosphaeriaceae</taxon>
        <taxon>Paraphaeosphaeria</taxon>
    </lineage>
</organism>
<reference evidence="1 2" key="1">
    <citation type="submission" date="2016-05" db="EMBL/GenBank/DDBJ databases">
        <title>Comparative analysis of secretome profiles of manganese(II)-oxidizing ascomycete fungi.</title>
        <authorList>
            <consortium name="DOE Joint Genome Institute"/>
            <person name="Zeiner C.A."/>
            <person name="Purvine S.O."/>
            <person name="Zink E.M."/>
            <person name="Wu S."/>
            <person name="Pasa-Tolic L."/>
            <person name="Chaput D.L."/>
            <person name="Haridas S."/>
            <person name="Grigoriev I.V."/>
            <person name="Santelli C.M."/>
            <person name="Hansel C.M."/>
        </authorList>
    </citation>
    <scope>NUCLEOTIDE SEQUENCE [LARGE SCALE GENOMIC DNA]</scope>
    <source>
        <strain evidence="1 2">AP3s5-JAC2a</strain>
    </source>
</reference>